<name>A0ABX7BZ75_9HYPH</name>
<gene>
    <name evidence="1" type="ORF">JI749_01330</name>
</gene>
<keyword evidence="2" id="KW-1185">Reference proteome</keyword>
<evidence type="ECO:0008006" key="3">
    <source>
        <dbReference type="Google" id="ProtNLM"/>
    </source>
</evidence>
<reference evidence="1 2" key="1">
    <citation type="submission" date="2021-01" db="EMBL/GenBank/DDBJ databases">
        <title>Genome seq and assembly of Devosia sp. G19.</title>
        <authorList>
            <person name="Chhetri G."/>
        </authorList>
    </citation>
    <scope>NUCLEOTIDE SEQUENCE [LARGE SCALE GENOMIC DNA]</scope>
    <source>
        <strain evidence="1 2">G19</strain>
    </source>
</reference>
<proteinExistence type="predicted"/>
<dbReference type="EMBL" id="CP068047">
    <property type="protein sequence ID" value="QQR36309.1"/>
    <property type="molecule type" value="Genomic_DNA"/>
</dbReference>
<sequence>MSQIKAPTLAVVADYGAVRIGHATSFFELLGGAQSDGGWAGEGVTPNRFAVIPSATHYTINTDPRFAQAAAAFLAVE</sequence>
<dbReference type="RefSeq" id="WP_201657719.1">
    <property type="nucleotide sequence ID" value="NZ_CP068047.1"/>
</dbReference>
<evidence type="ECO:0000313" key="1">
    <source>
        <dbReference type="EMBL" id="QQR36309.1"/>
    </source>
</evidence>
<evidence type="ECO:0000313" key="2">
    <source>
        <dbReference type="Proteomes" id="UP000595460"/>
    </source>
</evidence>
<accession>A0ABX7BZ75</accession>
<dbReference type="Proteomes" id="UP000595460">
    <property type="component" value="Chromosome"/>
</dbReference>
<organism evidence="1 2">
    <name type="scientific">Devosia oryziradicis</name>
    <dbReference type="NCBI Taxonomy" id="2801335"/>
    <lineage>
        <taxon>Bacteria</taxon>
        <taxon>Pseudomonadati</taxon>
        <taxon>Pseudomonadota</taxon>
        <taxon>Alphaproteobacteria</taxon>
        <taxon>Hyphomicrobiales</taxon>
        <taxon>Devosiaceae</taxon>
        <taxon>Devosia</taxon>
    </lineage>
</organism>
<protein>
    <recommendedName>
        <fullName evidence="3">Alpha/beta hydrolase</fullName>
    </recommendedName>
</protein>